<dbReference type="PROSITE" id="PS51257">
    <property type="entry name" value="PROKAR_LIPOPROTEIN"/>
    <property type="match status" value="1"/>
</dbReference>
<evidence type="ECO:0000313" key="2">
    <source>
        <dbReference type="EMBL" id="PZX51278.1"/>
    </source>
</evidence>
<dbReference type="RefSeq" id="WP_086502923.1">
    <property type="nucleotide sequence ID" value="NZ_MSSV01000022.1"/>
</dbReference>
<dbReference type="InterPro" id="IPR025316">
    <property type="entry name" value="DUF4221"/>
</dbReference>
<accession>A0A2W7QRQ1</accession>
<feature type="signal peptide" evidence="1">
    <location>
        <begin position="1"/>
        <end position="19"/>
    </location>
</feature>
<dbReference type="Pfam" id="PF13970">
    <property type="entry name" value="DUF4221"/>
    <property type="match status" value="1"/>
</dbReference>
<keyword evidence="1" id="KW-0732">Signal</keyword>
<dbReference type="AlphaFoldDB" id="A0A2W7QRQ1"/>
<dbReference type="EMBL" id="VORV01000017">
    <property type="protein sequence ID" value="TXD75931.1"/>
    <property type="molecule type" value="Genomic_DNA"/>
</dbReference>
<proteinExistence type="predicted"/>
<evidence type="ECO:0000256" key="1">
    <source>
        <dbReference type="SAM" id="SignalP"/>
    </source>
</evidence>
<evidence type="ECO:0000313" key="3">
    <source>
        <dbReference type="EMBL" id="TXD75931.1"/>
    </source>
</evidence>
<comment type="caution">
    <text evidence="2">The sequence shown here is derived from an EMBL/GenBank/DDBJ whole genome shotgun (WGS) entry which is preliminary data.</text>
</comment>
<reference evidence="2 4" key="1">
    <citation type="submission" date="2018-06" db="EMBL/GenBank/DDBJ databases">
        <title>Genomic Encyclopedia of Archaeal and Bacterial Type Strains, Phase II (KMG-II): from individual species to whole genera.</title>
        <authorList>
            <person name="Goeker M."/>
        </authorList>
    </citation>
    <scope>NUCLEOTIDE SEQUENCE [LARGE SCALE GENOMIC DNA]</scope>
    <source>
        <strain evidence="2 4">DSM 22686</strain>
    </source>
</reference>
<organism evidence="2 4">
    <name type="scientific">Algoriphagus ratkowskyi</name>
    <dbReference type="NCBI Taxonomy" id="57028"/>
    <lineage>
        <taxon>Bacteria</taxon>
        <taxon>Pseudomonadati</taxon>
        <taxon>Bacteroidota</taxon>
        <taxon>Cytophagia</taxon>
        <taxon>Cytophagales</taxon>
        <taxon>Cyclobacteriaceae</taxon>
        <taxon>Algoriphagus</taxon>
    </lineage>
</organism>
<keyword evidence="5" id="KW-1185">Reference proteome</keyword>
<evidence type="ECO:0000313" key="5">
    <source>
        <dbReference type="Proteomes" id="UP000321927"/>
    </source>
</evidence>
<dbReference type="OrthoDB" id="833511at2"/>
<sequence>MRLLMAVALFLAVSACASKAEKKHTVSDQIRVSLDTVRVDSGDEFLYLQDHLYYSGLSNDKSYLINFNRQDYTTEKIDLDELRLLEKVQFEKEGPNGVLNVVNYVSHFALLSDGNILFWDYFLYRIFDQNGDLVRDLALDKIAPEFLGTDEYYAGAFFQVENNSDRLIVFIFHQKSESRMILDFDLKDQTFEKLELPELEKLKDFNVKLLFEGSPAGSYGPSASAINVNGQIIISNTAFNEMLIFDLEKDSLHIKSWNTHLLADKKSYVPPKEVERTSGQLKEIIKKTEEDINYRSFFWDEKNERFFRFSEKMHFGEELNGYGHYISTGSDVFLSIFDKEFNLIVEAEISELAKLPVKYFAKDGDIWMYENINDELAFVIMDVEIL</sequence>
<protein>
    <submittedName>
        <fullName evidence="3">DUF4221 domain-containing protein</fullName>
    </submittedName>
    <submittedName>
        <fullName evidence="2">Uncharacterized protein DUF4221</fullName>
    </submittedName>
</protein>
<dbReference type="Proteomes" id="UP000249115">
    <property type="component" value="Unassembled WGS sequence"/>
</dbReference>
<evidence type="ECO:0000313" key="4">
    <source>
        <dbReference type="Proteomes" id="UP000249115"/>
    </source>
</evidence>
<dbReference type="EMBL" id="QKZU01000019">
    <property type="protein sequence ID" value="PZX51278.1"/>
    <property type="molecule type" value="Genomic_DNA"/>
</dbReference>
<feature type="chain" id="PRO_5016012045" evidence="1">
    <location>
        <begin position="20"/>
        <end position="386"/>
    </location>
</feature>
<dbReference type="Proteomes" id="UP000321927">
    <property type="component" value="Unassembled WGS sequence"/>
</dbReference>
<gene>
    <name evidence="3" type="ORF">ESW18_18440</name>
    <name evidence="2" type="ORF">LV84_03786</name>
</gene>
<name>A0A2W7QRQ1_9BACT</name>
<reference evidence="3 5" key="2">
    <citation type="submission" date="2019-08" db="EMBL/GenBank/DDBJ databases">
        <title>Genome of Algoriphagus ratkowskyi IC026.</title>
        <authorList>
            <person name="Bowman J.P."/>
        </authorList>
    </citation>
    <scope>NUCLEOTIDE SEQUENCE [LARGE SCALE GENOMIC DNA]</scope>
    <source>
        <strain evidence="3 5">IC026</strain>
    </source>
</reference>